<evidence type="ECO:0000256" key="6">
    <source>
        <dbReference type="RuleBase" id="RU000682"/>
    </source>
</evidence>
<dbReference type="InterPro" id="IPR017970">
    <property type="entry name" value="Homeobox_CS"/>
</dbReference>
<dbReference type="SUPFAM" id="SSF46689">
    <property type="entry name" value="Homeodomain-like"/>
    <property type="match status" value="1"/>
</dbReference>
<dbReference type="EMBL" id="VXIV02002502">
    <property type="protein sequence ID" value="KAF6025043.1"/>
    <property type="molecule type" value="Genomic_DNA"/>
</dbReference>
<dbReference type="SMART" id="SM00389">
    <property type="entry name" value="HOX"/>
    <property type="match status" value="1"/>
</dbReference>
<evidence type="ECO:0000256" key="3">
    <source>
        <dbReference type="ARBA" id="ARBA00023155"/>
    </source>
</evidence>
<dbReference type="Pfam" id="PF00046">
    <property type="entry name" value="Homeodomain"/>
    <property type="match status" value="1"/>
</dbReference>
<dbReference type="InterPro" id="IPR001356">
    <property type="entry name" value="HD"/>
</dbReference>
<feature type="compositionally biased region" description="Basic and acidic residues" evidence="7">
    <location>
        <begin position="208"/>
        <end position="226"/>
    </location>
</feature>
<organism evidence="9 10">
    <name type="scientific">Bugula neritina</name>
    <name type="common">Brown bryozoan</name>
    <name type="synonym">Sertularia neritina</name>
    <dbReference type="NCBI Taxonomy" id="10212"/>
    <lineage>
        <taxon>Eukaryota</taxon>
        <taxon>Metazoa</taxon>
        <taxon>Spiralia</taxon>
        <taxon>Lophotrochozoa</taxon>
        <taxon>Bryozoa</taxon>
        <taxon>Gymnolaemata</taxon>
        <taxon>Cheilostomatida</taxon>
        <taxon>Flustrina</taxon>
        <taxon>Buguloidea</taxon>
        <taxon>Bugulidae</taxon>
        <taxon>Bugula</taxon>
    </lineage>
</organism>
<dbReference type="GO" id="GO:0005634">
    <property type="term" value="C:nucleus"/>
    <property type="evidence" value="ECO:0007669"/>
    <property type="project" value="UniProtKB-SubCell"/>
</dbReference>
<reference evidence="9" key="1">
    <citation type="submission" date="2020-06" db="EMBL/GenBank/DDBJ databases">
        <title>Draft genome of Bugula neritina, a colonial animal packing powerful symbionts and potential medicines.</title>
        <authorList>
            <person name="Rayko M."/>
        </authorList>
    </citation>
    <scope>NUCLEOTIDE SEQUENCE [LARGE SCALE GENOMIC DNA]</scope>
    <source>
        <strain evidence="9">Kwan_BN1</strain>
    </source>
</reference>
<sequence>MAYTYLHQAAAVAQFDPGSVGCSSAVGASGFGGAHDHTNFNLACSYATIPNAAPFHNTDHGQQTAYRYPYNSQPYQPMGGMSSVSDHCGQLVSHMTGHMGRTINSNLTPSVQHSTTNAFAASGLTAYSKLYPTTQISSLDSYSSSAEKRKQRRIRTTFTSSQLKELERAFAETHYPDIYTREEIAMKIDLTEARVQVWFQNRRAKFRKMEKVKQKHTDTENGKTENETNPASADEQASPAANSNEVMDAGENSGNISPAPESLQTSCEFDDMTPAASTAASTYHSSMLHTPGSPSDPTSPSALADEFS</sequence>
<dbReference type="InterPro" id="IPR050649">
    <property type="entry name" value="Paired_Homeobox_TFs"/>
</dbReference>
<evidence type="ECO:0000313" key="9">
    <source>
        <dbReference type="EMBL" id="KAF6025043.1"/>
    </source>
</evidence>
<dbReference type="PROSITE" id="PS00027">
    <property type="entry name" value="HOMEOBOX_1"/>
    <property type="match status" value="1"/>
</dbReference>
<evidence type="ECO:0000256" key="2">
    <source>
        <dbReference type="ARBA" id="ARBA00023125"/>
    </source>
</evidence>
<dbReference type="CDD" id="cd00086">
    <property type="entry name" value="homeodomain"/>
    <property type="match status" value="1"/>
</dbReference>
<feature type="compositionally biased region" description="Polar residues" evidence="7">
    <location>
        <begin position="252"/>
        <end position="267"/>
    </location>
</feature>
<evidence type="ECO:0000259" key="8">
    <source>
        <dbReference type="PROSITE" id="PS50071"/>
    </source>
</evidence>
<feature type="domain" description="Homeobox" evidence="8">
    <location>
        <begin position="149"/>
        <end position="209"/>
    </location>
</feature>
<comment type="subcellular location">
    <subcellularLocation>
        <location evidence="1 5 6">Nucleus</location>
    </subcellularLocation>
</comment>
<name>A0A7J7JGV9_BUGNE</name>
<gene>
    <name evidence="9" type="ORF">EB796_016660</name>
</gene>
<evidence type="ECO:0000256" key="7">
    <source>
        <dbReference type="SAM" id="MobiDB-lite"/>
    </source>
</evidence>
<dbReference type="OrthoDB" id="6159439at2759"/>
<dbReference type="Proteomes" id="UP000593567">
    <property type="component" value="Unassembled WGS sequence"/>
</dbReference>
<keyword evidence="4 5" id="KW-0539">Nucleus</keyword>
<accession>A0A7J7JGV9</accession>
<evidence type="ECO:0000256" key="1">
    <source>
        <dbReference type="ARBA" id="ARBA00004123"/>
    </source>
</evidence>
<dbReference type="PROSITE" id="PS50071">
    <property type="entry name" value="HOMEOBOX_2"/>
    <property type="match status" value="1"/>
</dbReference>
<keyword evidence="10" id="KW-1185">Reference proteome</keyword>
<dbReference type="AlphaFoldDB" id="A0A7J7JGV9"/>
<feature type="compositionally biased region" description="Low complexity" evidence="7">
    <location>
        <begin position="273"/>
        <end position="301"/>
    </location>
</feature>
<keyword evidence="3 5" id="KW-0371">Homeobox</keyword>
<dbReference type="PANTHER" id="PTHR24329">
    <property type="entry name" value="HOMEOBOX PROTEIN ARISTALESS"/>
    <property type="match status" value="1"/>
</dbReference>
<dbReference type="Gene3D" id="1.10.10.60">
    <property type="entry name" value="Homeodomain-like"/>
    <property type="match status" value="1"/>
</dbReference>
<feature type="DNA-binding region" description="Homeobox" evidence="5">
    <location>
        <begin position="151"/>
        <end position="210"/>
    </location>
</feature>
<dbReference type="GO" id="GO:0000981">
    <property type="term" value="F:DNA-binding transcription factor activity, RNA polymerase II-specific"/>
    <property type="evidence" value="ECO:0007669"/>
    <property type="project" value="InterPro"/>
</dbReference>
<dbReference type="GO" id="GO:0000977">
    <property type="term" value="F:RNA polymerase II transcription regulatory region sequence-specific DNA binding"/>
    <property type="evidence" value="ECO:0007669"/>
    <property type="project" value="TreeGrafter"/>
</dbReference>
<comment type="caution">
    <text evidence="9">The sequence shown here is derived from an EMBL/GenBank/DDBJ whole genome shotgun (WGS) entry which is preliminary data.</text>
</comment>
<dbReference type="InterPro" id="IPR009057">
    <property type="entry name" value="Homeodomain-like_sf"/>
</dbReference>
<dbReference type="PANTHER" id="PTHR24329:SF543">
    <property type="entry name" value="FI01017P-RELATED"/>
    <property type="match status" value="1"/>
</dbReference>
<evidence type="ECO:0000256" key="5">
    <source>
        <dbReference type="PROSITE-ProRule" id="PRU00108"/>
    </source>
</evidence>
<keyword evidence="2 5" id="KW-0238">DNA-binding</keyword>
<proteinExistence type="predicted"/>
<dbReference type="FunFam" id="1.10.10.60:FF:000182">
    <property type="entry name" value="Paired like homeobox 2B"/>
    <property type="match status" value="1"/>
</dbReference>
<evidence type="ECO:0000313" key="10">
    <source>
        <dbReference type="Proteomes" id="UP000593567"/>
    </source>
</evidence>
<evidence type="ECO:0000256" key="4">
    <source>
        <dbReference type="ARBA" id="ARBA00023242"/>
    </source>
</evidence>
<feature type="region of interest" description="Disordered" evidence="7">
    <location>
        <begin position="208"/>
        <end position="308"/>
    </location>
</feature>
<protein>
    <submittedName>
        <fullName evidence="9">PHDP</fullName>
    </submittedName>
</protein>